<evidence type="ECO:0000256" key="11">
    <source>
        <dbReference type="ARBA" id="ARBA00023033"/>
    </source>
</evidence>
<dbReference type="GO" id="GO:0051502">
    <property type="term" value="P:diterpene phytoalexin biosynthetic process"/>
    <property type="evidence" value="ECO:0007669"/>
    <property type="project" value="UniProtKB-ARBA"/>
</dbReference>
<dbReference type="GO" id="GO:0010333">
    <property type="term" value="F:terpene synthase activity"/>
    <property type="evidence" value="ECO:0007669"/>
    <property type="project" value="UniProtKB-ARBA"/>
</dbReference>
<evidence type="ECO:0000256" key="14">
    <source>
        <dbReference type="RuleBase" id="RU000461"/>
    </source>
</evidence>
<dbReference type="InterPro" id="IPR017972">
    <property type="entry name" value="Cyt_P450_CS"/>
</dbReference>
<evidence type="ECO:0000256" key="10">
    <source>
        <dbReference type="ARBA" id="ARBA00023004"/>
    </source>
</evidence>
<dbReference type="EMBL" id="BT066441">
    <property type="protein sequence ID" value="ACN33338.1"/>
    <property type="molecule type" value="mRNA"/>
</dbReference>
<evidence type="ECO:0000256" key="6">
    <source>
        <dbReference type="ARBA" id="ARBA00022723"/>
    </source>
</evidence>
<name>C0PDS2_MAIZE</name>
<evidence type="ECO:0000256" key="1">
    <source>
        <dbReference type="ARBA" id="ARBA00001971"/>
    </source>
</evidence>
<dbReference type="PRINTS" id="PR00385">
    <property type="entry name" value="P450"/>
</dbReference>
<evidence type="ECO:0000256" key="8">
    <source>
        <dbReference type="ARBA" id="ARBA00022989"/>
    </source>
</evidence>
<keyword evidence="8" id="KW-1133">Transmembrane helix</keyword>
<evidence type="ECO:0000313" key="15">
    <source>
        <dbReference type="EMBL" id="ACN33338.1"/>
    </source>
</evidence>
<evidence type="ECO:0008006" key="16">
    <source>
        <dbReference type="Google" id="ProtNLM"/>
    </source>
</evidence>
<keyword evidence="4 13" id="KW-0349">Heme</keyword>
<comment type="cofactor">
    <cofactor evidence="1 13">
        <name>heme</name>
        <dbReference type="ChEBI" id="CHEBI:30413"/>
    </cofactor>
</comment>
<dbReference type="Pfam" id="PF00067">
    <property type="entry name" value="p450"/>
    <property type="match status" value="1"/>
</dbReference>
<dbReference type="ExpressionAtlas" id="C0PDS2">
    <property type="expression patterns" value="baseline and differential"/>
</dbReference>
<sequence>MRDLARRHGPLMMLRFGEVPVVVASSPAAAREVMRTHDAAFASRPIGPVSRLWFQGAEGILFAPYGDDWRHLRRVCTQELLTARRVQSFRPVREDELRRLLASVASTSGPVNLTEKISTYIADSTVRAIIGSRRLKDRDAYLRMLKGLFGIMPGMSLPDLFPSSRLAMLLSRAPARIQAYRRSMRRIMDGIIQEHRDRAAAGDGDEEDFVDVLLRLQKEVDSQFPLTTENIKTVMLDIFGASTETSTTTLDWAMAELLRNPRVMEKAQREVRQALSGHGAVTEDRLAGLRYLRFVIKESLRLHPPATMLVPRQCQSACQVLGYDVPAGITVIVNAWAIGRDPAHWDEPDKFLPERFEQSTRDFKGADFEFIPFGAGRRICPGMTFGLAHIEIALAALLFHFDWSLPGGLAAEELDMTEAFGIATPRRSDLLVVATPRVPLPQSYRI</sequence>
<dbReference type="InterPro" id="IPR002401">
    <property type="entry name" value="Cyt_P450_E_grp-I"/>
</dbReference>
<evidence type="ECO:0000256" key="2">
    <source>
        <dbReference type="ARBA" id="ARBA00004167"/>
    </source>
</evidence>
<evidence type="ECO:0000256" key="9">
    <source>
        <dbReference type="ARBA" id="ARBA00023002"/>
    </source>
</evidence>
<dbReference type="GO" id="GO:0016709">
    <property type="term" value="F:oxidoreductase activity, acting on paired donors, with incorporation or reduction of molecular oxygen, NAD(P)H as one donor, and incorporation of one atom of oxygen"/>
    <property type="evidence" value="ECO:0007669"/>
    <property type="project" value="UniProtKB-ARBA"/>
</dbReference>
<comment type="subcellular location">
    <subcellularLocation>
        <location evidence="2">Membrane</location>
        <topology evidence="2">Single-pass membrane protein</topology>
    </subcellularLocation>
</comment>
<dbReference type="PANTHER" id="PTHR47955:SF21">
    <property type="entry name" value="OS06G0642300 PROTEIN"/>
    <property type="match status" value="1"/>
</dbReference>
<dbReference type="InterPro" id="IPR036396">
    <property type="entry name" value="Cyt_P450_sf"/>
</dbReference>
<feature type="binding site" description="axial binding residue" evidence="13">
    <location>
        <position position="380"/>
    </location>
    <ligand>
        <name>heme</name>
        <dbReference type="ChEBI" id="CHEBI:30413"/>
    </ligand>
    <ligandPart>
        <name>Fe</name>
        <dbReference type="ChEBI" id="CHEBI:18248"/>
    </ligandPart>
</feature>
<dbReference type="AlphaFoldDB" id="C0PDS2"/>
<organism evidence="15">
    <name type="scientific">Zea mays</name>
    <name type="common">Maize</name>
    <dbReference type="NCBI Taxonomy" id="4577"/>
    <lineage>
        <taxon>Eukaryota</taxon>
        <taxon>Viridiplantae</taxon>
        <taxon>Streptophyta</taxon>
        <taxon>Embryophyta</taxon>
        <taxon>Tracheophyta</taxon>
        <taxon>Spermatophyta</taxon>
        <taxon>Magnoliopsida</taxon>
        <taxon>Liliopsida</taxon>
        <taxon>Poales</taxon>
        <taxon>Poaceae</taxon>
        <taxon>PACMAD clade</taxon>
        <taxon>Panicoideae</taxon>
        <taxon>Andropogonodae</taxon>
        <taxon>Andropogoneae</taxon>
        <taxon>Tripsacinae</taxon>
        <taxon>Zea</taxon>
    </lineage>
</organism>
<dbReference type="PANTHER" id="PTHR47955">
    <property type="entry name" value="CYTOCHROME P450 FAMILY 71 PROTEIN"/>
    <property type="match status" value="1"/>
</dbReference>
<keyword evidence="6 13" id="KW-0479">Metal-binding</keyword>
<keyword evidence="9 14" id="KW-0560">Oxidoreductase</keyword>
<keyword evidence="5" id="KW-0812">Transmembrane</keyword>
<keyword evidence="12" id="KW-0472">Membrane</keyword>
<evidence type="ECO:0000256" key="5">
    <source>
        <dbReference type="ARBA" id="ARBA00022692"/>
    </source>
</evidence>
<dbReference type="PROSITE" id="PS00086">
    <property type="entry name" value="CYTOCHROME_P450"/>
    <property type="match status" value="1"/>
</dbReference>
<keyword evidence="11 14" id="KW-0503">Monooxygenase</keyword>
<evidence type="ECO:0000256" key="13">
    <source>
        <dbReference type="PIRSR" id="PIRSR602401-1"/>
    </source>
</evidence>
<protein>
    <recommendedName>
        <fullName evidence="16">Premnaspirodiene oxygenase</fullName>
    </recommendedName>
</protein>
<dbReference type="CDD" id="cd11072">
    <property type="entry name" value="CYP71-like"/>
    <property type="match status" value="1"/>
</dbReference>
<comment type="similarity">
    <text evidence="3 14">Belongs to the cytochrome P450 family.</text>
</comment>
<accession>C0PDS2</accession>
<dbReference type="GO" id="GO:0016020">
    <property type="term" value="C:membrane"/>
    <property type="evidence" value="ECO:0007669"/>
    <property type="project" value="UniProtKB-SubCell"/>
</dbReference>
<evidence type="ECO:0000256" key="3">
    <source>
        <dbReference type="ARBA" id="ARBA00010617"/>
    </source>
</evidence>
<dbReference type="PRINTS" id="PR00463">
    <property type="entry name" value="EP450I"/>
</dbReference>
<dbReference type="SUPFAM" id="SSF48264">
    <property type="entry name" value="Cytochrome P450"/>
    <property type="match status" value="1"/>
</dbReference>
<dbReference type="FunFam" id="1.10.630.10:FF:000008">
    <property type="entry name" value="Cytochrome P450 71D8"/>
    <property type="match status" value="1"/>
</dbReference>
<keyword evidence="7" id="KW-0611">Plant defense</keyword>
<dbReference type="GO" id="GO:0005506">
    <property type="term" value="F:iron ion binding"/>
    <property type="evidence" value="ECO:0007669"/>
    <property type="project" value="InterPro"/>
</dbReference>
<proteinExistence type="evidence at transcript level"/>
<keyword evidence="10 13" id="KW-0408">Iron</keyword>
<evidence type="ECO:0000256" key="4">
    <source>
        <dbReference type="ARBA" id="ARBA00022617"/>
    </source>
</evidence>
<dbReference type="Gene3D" id="1.10.630.10">
    <property type="entry name" value="Cytochrome P450"/>
    <property type="match status" value="1"/>
</dbReference>
<dbReference type="GO" id="GO:0020037">
    <property type="term" value="F:heme binding"/>
    <property type="evidence" value="ECO:0007669"/>
    <property type="project" value="InterPro"/>
</dbReference>
<evidence type="ECO:0000256" key="7">
    <source>
        <dbReference type="ARBA" id="ARBA00022821"/>
    </source>
</evidence>
<dbReference type="GO" id="GO:0006952">
    <property type="term" value="P:defense response"/>
    <property type="evidence" value="ECO:0007669"/>
    <property type="project" value="UniProtKB-KW"/>
</dbReference>
<reference evidence="15" key="1">
    <citation type="journal article" date="2009" name="PLoS Genet.">
        <title>Sequencing, mapping, and analysis of 27,455 maize full-length cDNAs.</title>
        <authorList>
            <person name="Soderlund C."/>
            <person name="Descour A."/>
            <person name="Kudrna D."/>
            <person name="Bomhoff M."/>
            <person name="Boyd L."/>
            <person name="Currie J."/>
            <person name="Angelova A."/>
            <person name="Collura K."/>
            <person name="Wissotski M."/>
            <person name="Ashley E."/>
            <person name="Morrow D."/>
            <person name="Fernandes J."/>
            <person name="Walbot V."/>
            <person name="Yu Y."/>
        </authorList>
    </citation>
    <scope>NUCLEOTIDE SEQUENCE</scope>
    <source>
        <strain evidence="15">B73</strain>
    </source>
</reference>
<dbReference type="InterPro" id="IPR001128">
    <property type="entry name" value="Cyt_P450"/>
</dbReference>
<evidence type="ECO:0000256" key="12">
    <source>
        <dbReference type="ARBA" id="ARBA00023136"/>
    </source>
</evidence>